<dbReference type="AlphaFoldDB" id="H1SAP3"/>
<evidence type="ECO:0000256" key="4">
    <source>
        <dbReference type="SAM" id="Phobius"/>
    </source>
</evidence>
<evidence type="ECO:0000313" key="7">
    <source>
        <dbReference type="Proteomes" id="UP000005808"/>
    </source>
</evidence>
<feature type="transmembrane region" description="Helical" evidence="4">
    <location>
        <begin position="32"/>
        <end position="51"/>
    </location>
</feature>
<evidence type="ECO:0000313" key="6">
    <source>
        <dbReference type="EMBL" id="EHP40362.1"/>
    </source>
</evidence>
<dbReference type="PATRIC" id="fig|1127483.3.peg.5194"/>
<dbReference type="InterPro" id="IPR052952">
    <property type="entry name" value="MFS-Transporter"/>
</dbReference>
<evidence type="ECO:0000259" key="5">
    <source>
        <dbReference type="PROSITE" id="PS50850"/>
    </source>
</evidence>
<dbReference type="InterPro" id="IPR020846">
    <property type="entry name" value="MFS_dom"/>
</dbReference>
<feature type="domain" description="Major facilitator superfamily (MFS) profile" evidence="5">
    <location>
        <begin position="1"/>
        <end position="368"/>
    </location>
</feature>
<keyword evidence="2 4" id="KW-1133">Transmembrane helix</keyword>
<evidence type="ECO:0000256" key="1">
    <source>
        <dbReference type="ARBA" id="ARBA00022692"/>
    </source>
</evidence>
<keyword evidence="1 4" id="KW-0812">Transmembrane</keyword>
<keyword evidence="3 4" id="KW-0472">Membrane</keyword>
<protein>
    <submittedName>
        <fullName evidence="6">Major facilitator superfamily protein</fullName>
    </submittedName>
</protein>
<gene>
    <name evidence="6" type="ORF">OR16_25983</name>
</gene>
<dbReference type="PANTHER" id="PTHR23527">
    <property type="entry name" value="BLL3282 PROTEIN"/>
    <property type="match status" value="1"/>
</dbReference>
<dbReference type="Proteomes" id="UP000005808">
    <property type="component" value="Unassembled WGS sequence"/>
</dbReference>
<comment type="caution">
    <text evidence="6">The sequence shown here is derived from an EMBL/GenBank/DDBJ whole genome shotgun (WGS) entry which is preliminary data.</text>
</comment>
<dbReference type="PROSITE" id="PS50850">
    <property type="entry name" value="MFS"/>
    <property type="match status" value="1"/>
</dbReference>
<sequence>MLAIGVGMMGLGIALSEVPWGLLTDRWGDRRVLLTGLLATALWLVLMAAFVAPRPGHVPGNAALALGLLALGLQGGSVNGSSGRAVMAWFREGERGLAMSIRQTAVPAGGGIGALTLPMLAQAFGFAAVYGVLAALCGVTVVFAWRWMHEPPADPARAVAPASGPAGKAGPGPLGNLQVWRLVSGMGLMCVPQVAVLTFATIFLHDFSRIGIAAAGLTVAAVQVGAAAMRVWSGRWTDRHGNRRAYMRACSLLTLLVFATLAGLTWLCAAAPGRHAVLTPALMACLVLGGICTSAWHGVAFTELATIAGASRAGTALGLGNTFAFAGFFLVPMAIPVVAAGYGWPAVWLAASGSALLARPLFARQARA</sequence>
<feature type="transmembrane region" description="Helical" evidence="4">
    <location>
        <begin position="278"/>
        <end position="301"/>
    </location>
</feature>
<feature type="transmembrane region" description="Helical" evidence="4">
    <location>
        <begin position="210"/>
        <end position="232"/>
    </location>
</feature>
<dbReference type="GO" id="GO:0022857">
    <property type="term" value="F:transmembrane transporter activity"/>
    <property type="evidence" value="ECO:0007669"/>
    <property type="project" value="InterPro"/>
</dbReference>
<dbReference type="SUPFAM" id="SSF103473">
    <property type="entry name" value="MFS general substrate transporter"/>
    <property type="match status" value="1"/>
</dbReference>
<reference evidence="6 7" key="1">
    <citation type="journal article" date="2012" name="J. Bacteriol.">
        <title>De Novo Genome Project of Cupriavidus basilensis OR16.</title>
        <authorList>
            <person name="Cserhati M."/>
            <person name="Kriszt B."/>
            <person name="Szoboszlay S."/>
            <person name="Toth A."/>
            <person name="Szabo I."/>
            <person name="Tancsics A."/>
            <person name="Nagy I."/>
            <person name="Horvath B."/>
            <person name="Nagy I."/>
            <person name="Kukolya J."/>
        </authorList>
    </citation>
    <scope>NUCLEOTIDE SEQUENCE [LARGE SCALE GENOMIC DNA]</scope>
    <source>
        <strain evidence="6 7">OR16</strain>
    </source>
</reference>
<organism evidence="6 7">
    <name type="scientific">Cupriavidus basilensis OR16</name>
    <dbReference type="NCBI Taxonomy" id="1127483"/>
    <lineage>
        <taxon>Bacteria</taxon>
        <taxon>Pseudomonadati</taxon>
        <taxon>Pseudomonadota</taxon>
        <taxon>Betaproteobacteria</taxon>
        <taxon>Burkholderiales</taxon>
        <taxon>Burkholderiaceae</taxon>
        <taxon>Cupriavidus</taxon>
    </lineage>
</organism>
<feature type="transmembrane region" description="Helical" evidence="4">
    <location>
        <begin position="313"/>
        <end position="335"/>
    </location>
</feature>
<dbReference type="PANTHER" id="PTHR23527:SF1">
    <property type="entry name" value="BLL3282 PROTEIN"/>
    <property type="match status" value="1"/>
</dbReference>
<accession>H1SAP3</accession>
<name>H1SAP3_9BURK</name>
<dbReference type="Pfam" id="PF07690">
    <property type="entry name" value="MFS_1"/>
    <property type="match status" value="1"/>
</dbReference>
<evidence type="ECO:0000256" key="3">
    <source>
        <dbReference type="ARBA" id="ARBA00023136"/>
    </source>
</evidence>
<feature type="transmembrane region" description="Helical" evidence="4">
    <location>
        <begin position="182"/>
        <end position="204"/>
    </location>
</feature>
<feature type="transmembrane region" description="Helical" evidence="4">
    <location>
        <begin position="123"/>
        <end position="145"/>
    </location>
</feature>
<dbReference type="InterPro" id="IPR011701">
    <property type="entry name" value="MFS"/>
</dbReference>
<dbReference type="Gene3D" id="1.20.1250.20">
    <property type="entry name" value="MFS general substrate transporter like domains"/>
    <property type="match status" value="2"/>
</dbReference>
<evidence type="ECO:0000256" key="2">
    <source>
        <dbReference type="ARBA" id="ARBA00022989"/>
    </source>
</evidence>
<feature type="transmembrane region" description="Helical" evidence="4">
    <location>
        <begin position="341"/>
        <end position="362"/>
    </location>
</feature>
<proteinExistence type="predicted"/>
<dbReference type="InterPro" id="IPR036259">
    <property type="entry name" value="MFS_trans_sf"/>
</dbReference>
<dbReference type="EMBL" id="AHJE01000066">
    <property type="protein sequence ID" value="EHP40362.1"/>
    <property type="molecule type" value="Genomic_DNA"/>
</dbReference>
<feature type="transmembrane region" description="Helical" evidence="4">
    <location>
        <begin position="252"/>
        <end position="272"/>
    </location>
</feature>